<keyword evidence="1" id="KW-0472">Membrane</keyword>
<accession>A0A081KFC1</accession>
<protein>
    <recommendedName>
        <fullName evidence="4">Pilus assembly protein PilW</fullName>
    </recommendedName>
</protein>
<evidence type="ECO:0000313" key="2">
    <source>
        <dbReference type="EMBL" id="KEI72847.1"/>
    </source>
</evidence>
<reference evidence="2 3" key="1">
    <citation type="submission" date="2014-06" db="EMBL/GenBank/DDBJ databases">
        <title>Whole Genome Sequences of Three Symbiotic Endozoicomonas Bacteria.</title>
        <authorList>
            <person name="Neave M.J."/>
            <person name="Apprill A."/>
            <person name="Voolstra C.R."/>
        </authorList>
    </citation>
    <scope>NUCLEOTIDE SEQUENCE [LARGE SCALE GENOMIC DNA]</scope>
    <source>
        <strain evidence="2 3">DSM 22380</strain>
    </source>
</reference>
<dbReference type="Pfam" id="PF16074">
    <property type="entry name" value="PilW"/>
    <property type="match status" value="1"/>
</dbReference>
<dbReference type="AlphaFoldDB" id="A0A081KFC1"/>
<feature type="transmembrane region" description="Helical" evidence="1">
    <location>
        <begin position="12"/>
        <end position="37"/>
    </location>
</feature>
<gene>
    <name evidence="2" type="ORF">GV64_20880</name>
</gene>
<keyword evidence="1" id="KW-0812">Transmembrane</keyword>
<keyword evidence="1" id="KW-1133">Transmembrane helix</keyword>
<dbReference type="eggNOG" id="COG4966">
    <property type="taxonomic scope" value="Bacteria"/>
</dbReference>
<proteinExistence type="predicted"/>
<evidence type="ECO:0000256" key="1">
    <source>
        <dbReference type="SAM" id="Phobius"/>
    </source>
</evidence>
<comment type="caution">
    <text evidence="2">The sequence shown here is derived from an EMBL/GenBank/DDBJ whole genome shotgun (WGS) entry which is preliminary data.</text>
</comment>
<sequence>MERIRFVRSQQGISLIELLIALTLSSLLMLGVMRMFMDSSRSNASDSALAQVQDSARIAMEMIKRDVRMAGYRGSCVSADAEITPGSLVDFSSQSVIGVEGSNTNSDTLAILAAEELMRPDDFTNPGSPLTPVFVTTFNSAGKITLSKDICYSSDDVFLISDCRQLAVFSPQEALYECKDDPSETTTANTMTALGTGNNNISLKDYVVPPECSTDPSTCPTLHNLGSTTGLIYDTRDSGRNGSDGEPLWALFRDGEEMVEGIENMQVLYGVRDGNNIRYTSGCTQASFDNGTCNPGNTTHIRISLVVASSNNVTNTNEQRTLDILNLNTNTTLTTNDRRLRRVFTTTIQLRNQG</sequence>
<evidence type="ECO:0000313" key="3">
    <source>
        <dbReference type="Proteomes" id="UP000027997"/>
    </source>
</evidence>
<evidence type="ECO:0008006" key="4">
    <source>
        <dbReference type="Google" id="ProtNLM"/>
    </source>
</evidence>
<dbReference type="PROSITE" id="PS00409">
    <property type="entry name" value="PROKAR_NTER_METHYL"/>
    <property type="match status" value="1"/>
</dbReference>
<dbReference type="STRING" id="305900.GV64_20880"/>
<dbReference type="EMBL" id="JOJP01000001">
    <property type="protein sequence ID" value="KEI72847.1"/>
    <property type="molecule type" value="Genomic_DNA"/>
</dbReference>
<dbReference type="RefSeq" id="WP_020581533.1">
    <property type="nucleotide sequence ID" value="NZ_JOJP01000001.1"/>
</dbReference>
<dbReference type="InterPro" id="IPR012902">
    <property type="entry name" value="N_methyl_site"/>
</dbReference>
<keyword evidence="3" id="KW-1185">Reference proteome</keyword>
<name>A0A081KFC1_9GAMM</name>
<dbReference type="InterPro" id="IPR032092">
    <property type="entry name" value="PilW"/>
</dbReference>
<dbReference type="Proteomes" id="UP000027997">
    <property type="component" value="Unassembled WGS sequence"/>
</dbReference>
<dbReference type="Pfam" id="PF07963">
    <property type="entry name" value="N_methyl"/>
    <property type="match status" value="1"/>
</dbReference>
<organism evidence="2 3">
    <name type="scientific">Endozoicomonas elysicola</name>
    <dbReference type="NCBI Taxonomy" id="305900"/>
    <lineage>
        <taxon>Bacteria</taxon>
        <taxon>Pseudomonadati</taxon>
        <taxon>Pseudomonadota</taxon>
        <taxon>Gammaproteobacteria</taxon>
        <taxon>Oceanospirillales</taxon>
        <taxon>Endozoicomonadaceae</taxon>
        <taxon>Endozoicomonas</taxon>
    </lineage>
</organism>
<dbReference type="GO" id="GO:0043683">
    <property type="term" value="P:type IV pilus assembly"/>
    <property type="evidence" value="ECO:0007669"/>
    <property type="project" value="InterPro"/>
</dbReference>